<sequence length="334" mass="37456">MAVHILHHGWCFDGAASAALFAAFDRQRHGPRPCRLIPKDHRPGDPYDPEDFDADEVASVDFRYSQHPRLAWYFDHHASAFQLPGDREHFLADGSGQKFHDPTASSCAGYLARILRERFACDLSAHGELIRWAEIIDSAAFPDPRMPVELTEPALLLMTFVENNHDLELGERFIHDLLACSLAELAAAEYVQRLLRPRLEQNRHDIRLIGETAVVDGDVLHYSLLDQPVRAYNKFIPYYHHPRIRYVVALTRGADRRIKLTAGYNPWLPREGREHSMAALLEPHGGGGHPYVAGCSFAADDEDRAVAVQRAITAVLRGSRAPGPSAARRTHSDA</sequence>
<dbReference type="InterPro" id="IPR038763">
    <property type="entry name" value="DHH_sf"/>
</dbReference>
<organism evidence="1 2">
    <name type="scientific">Nannocystis exedens</name>
    <dbReference type="NCBI Taxonomy" id="54"/>
    <lineage>
        <taxon>Bacteria</taxon>
        <taxon>Pseudomonadati</taxon>
        <taxon>Myxococcota</taxon>
        <taxon>Polyangia</taxon>
        <taxon>Nannocystales</taxon>
        <taxon>Nannocystaceae</taxon>
        <taxon>Nannocystis</taxon>
    </lineage>
</organism>
<evidence type="ECO:0000313" key="1">
    <source>
        <dbReference type="EMBL" id="SFF12072.1"/>
    </source>
</evidence>
<protein>
    <submittedName>
        <fullName evidence="1">NanoRNase/pAp phosphatase, hydrolyzes c-di-AMP and oligoRNAs</fullName>
    </submittedName>
</protein>
<proteinExistence type="predicted"/>
<accession>A0A1I2G3E9</accession>
<dbReference type="STRING" id="54.SAMN02745121_07024"/>
<keyword evidence="2" id="KW-1185">Reference proteome</keyword>
<dbReference type="RefSeq" id="WP_096325761.1">
    <property type="nucleotide sequence ID" value="NZ_FOMX01000030.1"/>
</dbReference>
<dbReference type="Proteomes" id="UP000199400">
    <property type="component" value="Unassembled WGS sequence"/>
</dbReference>
<reference evidence="2" key="1">
    <citation type="submission" date="2016-10" db="EMBL/GenBank/DDBJ databases">
        <authorList>
            <person name="Varghese N."/>
            <person name="Submissions S."/>
        </authorList>
    </citation>
    <scope>NUCLEOTIDE SEQUENCE [LARGE SCALE GENOMIC DNA]</scope>
    <source>
        <strain evidence="2">ATCC 25963</strain>
    </source>
</reference>
<dbReference type="AlphaFoldDB" id="A0A1I2G3E9"/>
<dbReference type="OrthoDB" id="105221at2"/>
<dbReference type="EMBL" id="FOMX01000030">
    <property type="protein sequence ID" value="SFF12072.1"/>
    <property type="molecule type" value="Genomic_DNA"/>
</dbReference>
<gene>
    <name evidence="1" type="ORF">SAMN02745121_07024</name>
</gene>
<dbReference type="SUPFAM" id="SSF64182">
    <property type="entry name" value="DHH phosphoesterases"/>
    <property type="match status" value="1"/>
</dbReference>
<name>A0A1I2G3E9_9BACT</name>
<evidence type="ECO:0000313" key="2">
    <source>
        <dbReference type="Proteomes" id="UP000199400"/>
    </source>
</evidence>